<evidence type="ECO:0000313" key="2">
    <source>
        <dbReference type="EMBL" id="MBW7461834.1"/>
    </source>
</evidence>
<evidence type="ECO:0000259" key="1">
    <source>
        <dbReference type="Pfam" id="PF06283"/>
    </source>
</evidence>
<feature type="domain" description="ThuA-like" evidence="1">
    <location>
        <begin position="9"/>
        <end position="113"/>
    </location>
</feature>
<proteinExistence type="predicted"/>
<comment type="caution">
    <text evidence="2">The sequence shown here is derived from an EMBL/GenBank/DDBJ whole genome shotgun (WGS) entry which is preliminary data.</text>
</comment>
<name>A0ABS7CLQ1_9BACL</name>
<dbReference type="Proteomes" id="UP001519887">
    <property type="component" value="Unassembled WGS sequence"/>
</dbReference>
<reference evidence="2 3" key="1">
    <citation type="submission" date="2021-07" db="EMBL/GenBank/DDBJ databases">
        <title>Paenibacillus radiodurans sp. nov., isolated from the southeastern edge of Tengger Desert.</title>
        <authorList>
            <person name="Zhang G."/>
        </authorList>
    </citation>
    <scope>NUCLEOTIDE SEQUENCE [LARGE SCALE GENOMIC DNA]</scope>
    <source>
        <strain evidence="2 3">CCM 7311</strain>
    </source>
</reference>
<organism evidence="2 3">
    <name type="scientific">Paenibacillus sepulcri</name>
    <dbReference type="NCBI Taxonomy" id="359917"/>
    <lineage>
        <taxon>Bacteria</taxon>
        <taxon>Bacillati</taxon>
        <taxon>Bacillota</taxon>
        <taxon>Bacilli</taxon>
        <taxon>Bacillales</taxon>
        <taxon>Paenibacillaceae</taxon>
        <taxon>Paenibacillus</taxon>
    </lineage>
</organism>
<evidence type="ECO:0000313" key="3">
    <source>
        <dbReference type="Proteomes" id="UP001519887"/>
    </source>
</evidence>
<sequence length="116" mass="13296">SLQSSHELGQLVGARFTGHPPYQPLRYHPLAGHPLLEGVDGFSLDEEPYMFEFDSFSKREVFLEYEFEGKRYPAGWEHAYGLGKVVYLQPGHHAPSFKPASYRRLVLNGARWVCSR</sequence>
<dbReference type="EMBL" id="JAHZIK010003320">
    <property type="protein sequence ID" value="MBW7461834.1"/>
    <property type="molecule type" value="Genomic_DNA"/>
</dbReference>
<gene>
    <name evidence="2" type="ORF">K0U00_48070</name>
</gene>
<accession>A0ABS7CLQ1</accession>
<dbReference type="InterPro" id="IPR029062">
    <property type="entry name" value="Class_I_gatase-like"/>
</dbReference>
<dbReference type="Gene3D" id="3.40.50.880">
    <property type="match status" value="1"/>
</dbReference>
<dbReference type="Pfam" id="PF06283">
    <property type="entry name" value="ThuA"/>
    <property type="match status" value="1"/>
</dbReference>
<dbReference type="InterPro" id="IPR029010">
    <property type="entry name" value="ThuA-like"/>
</dbReference>
<keyword evidence="3" id="KW-1185">Reference proteome</keyword>
<protein>
    <submittedName>
        <fullName evidence="2">ThuA domain-containing protein</fullName>
    </submittedName>
</protein>
<feature type="non-terminal residue" evidence="2">
    <location>
        <position position="1"/>
    </location>
</feature>
<dbReference type="SUPFAM" id="SSF52317">
    <property type="entry name" value="Class I glutamine amidotransferase-like"/>
    <property type="match status" value="1"/>
</dbReference>